<feature type="region of interest" description="Disordered" evidence="2">
    <location>
        <begin position="202"/>
        <end position="230"/>
    </location>
</feature>
<feature type="repeat" description="TPR" evidence="1">
    <location>
        <begin position="122"/>
        <end position="155"/>
    </location>
</feature>
<dbReference type="InterPro" id="IPR019734">
    <property type="entry name" value="TPR_rpt"/>
</dbReference>
<organism evidence="4 5">
    <name type="scientific">Massilia polaris</name>
    <dbReference type="NCBI Taxonomy" id="2728846"/>
    <lineage>
        <taxon>Bacteria</taxon>
        <taxon>Pseudomonadati</taxon>
        <taxon>Pseudomonadota</taxon>
        <taxon>Betaproteobacteria</taxon>
        <taxon>Burkholderiales</taxon>
        <taxon>Oxalobacteraceae</taxon>
        <taxon>Telluria group</taxon>
        <taxon>Massilia</taxon>
    </lineage>
</organism>
<dbReference type="Pfam" id="PF13414">
    <property type="entry name" value="TPR_11"/>
    <property type="match status" value="1"/>
</dbReference>
<feature type="compositionally biased region" description="Low complexity" evidence="2">
    <location>
        <begin position="214"/>
        <end position="230"/>
    </location>
</feature>
<dbReference type="RefSeq" id="WP_169464044.1">
    <property type="nucleotide sequence ID" value="NZ_JABBGG010000002.1"/>
</dbReference>
<comment type="caution">
    <text evidence="4">The sequence shown here is derived from an EMBL/GenBank/DDBJ whole genome shotgun (WGS) entry which is preliminary data.</text>
</comment>
<name>A0A848HP52_9BURK</name>
<dbReference type="PROSITE" id="PS50005">
    <property type="entry name" value="TPR"/>
    <property type="match status" value="1"/>
</dbReference>
<dbReference type="Gene3D" id="1.25.40.10">
    <property type="entry name" value="Tetratricopeptide repeat domain"/>
    <property type="match status" value="1"/>
</dbReference>
<evidence type="ECO:0000256" key="1">
    <source>
        <dbReference type="PROSITE-ProRule" id="PRU00339"/>
    </source>
</evidence>
<evidence type="ECO:0000313" key="5">
    <source>
        <dbReference type="Proteomes" id="UP000583752"/>
    </source>
</evidence>
<evidence type="ECO:0000256" key="2">
    <source>
        <dbReference type="SAM" id="MobiDB-lite"/>
    </source>
</evidence>
<dbReference type="AlphaFoldDB" id="A0A848HP52"/>
<dbReference type="InterPro" id="IPR011990">
    <property type="entry name" value="TPR-like_helical_dom_sf"/>
</dbReference>
<dbReference type="Proteomes" id="UP000583752">
    <property type="component" value="Unassembled WGS sequence"/>
</dbReference>
<reference evidence="4 5" key="1">
    <citation type="submission" date="2020-04" db="EMBL/GenBank/DDBJ databases">
        <title>Massilia sp. RP-1-19 isolated from soil.</title>
        <authorList>
            <person name="Dahal R.H."/>
        </authorList>
    </citation>
    <scope>NUCLEOTIDE SEQUENCE [LARGE SCALE GENOMIC DNA]</scope>
    <source>
        <strain evidence="4 5">RP-1-19</strain>
    </source>
</reference>
<keyword evidence="5" id="KW-1185">Reference proteome</keyword>
<feature type="chain" id="PRO_5032874017" evidence="3">
    <location>
        <begin position="22"/>
        <end position="230"/>
    </location>
</feature>
<keyword evidence="3" id="KW-0732">Signal</keyword>
<keyword evidence="1" id="KW-0802">TPR repeat</keyword>
<gene>
    <name evidence="4" type="ORF">HHL21_04345</name>
</gene>
<evidence type="ECO:0000256" key="3">
    <source>
        <dbReference type="SAM" id="SignalP"/>
    </source>
</evidence>
<feature type="signal peptide" evidence="3">
    <location>
        <begin position="1"/>
        <end position="21"/>
    </location>
</feature>
<protein>
    <submittedName>
        <fullName evidence="4">Tetratricopeptide repeat protein</fullName>
    </submittedName>
</protein>
<proteinExistence type="predicted"/>
<dbReference type="EMBL" id="JABBGG010000002">
    <property type="protein sequence ID" value="NML60328.1"/>
    <property type="molecule type" value="Genomic_DNA"/>
</dbReference>
<evidence type="ECO:0000313" key="4">
    <source>
        <dbReference type="EMBL" id="NML60328.1"/>
    </source>
</evidence>
<sequence>MAILHRRLAILLIATAGAAQAAPYCGELDNAYGPFDYRTRADKLNVVETYHFTDEVKHGIGRSYTSIGSNLDYTLRAFPNHAPALAVMAKTGLLKKKYKVPGAKYAVECYFERAVRFAPDDGQARAAYGGYLYGMGRLDEALARYDEAVQLMPNDAAVNYNAGLLYFKKKNYEAANRLAQKAYSLGFPLPGLKNMLVSSGKWQPLPETADKPETTTPAETTEPLESAAAE</sequence>
<dbReference type="SUPFAM" id="SSF48452">
    <property type="entry name" value="TPR-like"/>
    <property type="match status" value="1"/>
</dbReference>
<accession>A0A848HP52</accession>